<dbReference type="AlphaFoldDB" id="A0A918XHV3"/>
<comment type="caution">
    <text evidence="3">The sequence shown here is derived from an EMBL/GenBank/DDBJ whole genome shotgun (WGS) entry which is preliminary data.</text>
</comment>
<evidence type="ECO:0000313" key="3">
    <source>
        <dbReference type="EMBL" id="GHD31991.1"/>
    </source>
</evidence>
<evidence type="ECO:0000259" key="2">
    <source>
        <dbReference type="Pfam" id="PF13511"/>
    </source>
</evidence>
<keyword evidence="4" id="KW-1185">Reference proteome</keyword>
<dbReference type="Proteomes" id="UP000644693">
    <property type="component" value="Unassembled WGS sequence"/>
</dbReference>
<accession>A0A918XHV3</accession>
<dbReference type="Pfam" id="PF13511">
    <property type="entry name" value="DUF4124"/>
    <property type="match status" value="1"/>
</dbReference>
<dbReference type="InterPro" id="IPR025392">
    <property type="entry name" value="DUF4124"/>
</dbReference>
<gene>
    <name evidence="3" type="ORF">GCM10007053_15620</name>
</gene>
<feature type="region of interest" description="Disordered" evidence="1">
    <location>
        <begin position="66"/>
        <end position="99"/>
    </location>
</feature>
<reference evidence="3" key="2">
    <citation type="submission" date="2020-09" db="EMBL/GenBank/DDBJ databases">
        <authorList>
            <person name="Sun Q."/>
            <person name="Kim S."/>
        </authorList>
    </citation>
    <scope>NUCLEOTIDE SEQUENCE</scope>
    <source>
        <strain evidence="3">KCTC 23430</strain>
    </source>
</reference>
<reference evidence="3" key="1">
    <citation type="journal article" date="2014" name="Int. J. Syst. Evol. Microbiol.">
        <title>Complete genome sequence of Corynebacterium casei LMG S-19264T (=DSM 44701T), isolated from a smear-ripened cheese.</title>
        <authorList>
            <consortium name="US DOE Joint Genome Institute (JGI-PGF)"/>
            <person name="Walter F."/>
            <person name="Albersmeier A."/>
            <person name="Kalinowski J."/>
            <person name="Ruckert C."/>
        </authorList>
    </citation>
    <scope>NUCLEOTIDE SEQUENCE</scope>
    <source>
        <strain evidence="3">KCTC 23430</strain>
    </source>
</reference>
<feature type="compositionally biased region" description="Basic and acidic residues" evidence="1">
    <location>
        <begin position="66"/>
        <end position="82"/>
    </location>
</feature>
<evidence type="ECO:0000313" key="4">
    <source>
        <dbReference type="Proteomes" id="UP000644693"/>
    </source>
</evidence>
<feature type="region of interest" description="Disordered" evidence="1">
    <location>
        <begin position="138"/>
        <end position="169"/>
    </location>
</feature>
<evidence type="ECO:0000256" key="1">
    <source>
        <dbReference type="SAM" id="MobiDB-lite"/>
    </source>
</evidence>
<name>A0A918XHV3_9GAMM</name>
<sequence length="169" mass="19036">MLLTLSAVCVAQTTVYRHVDENGVVTFSDTPPDASVEAEEMRIQAQTAQDPNAYLQNLDAMRESTDRMVADRQERERHRAELRQINAESSQQSPQTYSEPYPDYVNVWPVYSAPVYGRPVRPGKPPWRPGYLPKPEHPIARPPYPVQPTVPVAGGNSQLMRPINGGNRR</sequence>
<protein>
    <recommendedName>
        <fullName evidence="2">DUF4124 domain-containing protein</fullName>
    </recommendedName>
</protein>
<proteinExistence type="predicted"/>
<feature type="domain" description="DUF4124" evidence="2">
    <location>
        <begin position="2"/>
        <end position="53"/>
    </location>
</feature>
<organism evidence="3 4">
    <name type="scientific">Parahalioglobus pacificus</name>
    <dbReference type="NCBI Taxonomy" id="930806"/>
    <lineage>
        <taxon>Bacteria</taxon>
        <taxon>Pseudomonadati</taxon>
        <taxon>Pseudomonadota</taxon>
        <taxon>Gammaproteobacteria</taxon>
        <taxon>Cellvibrionales</taxon>
        <taxon>Halieaceae</taxon>
        <taxon>Parahalioglobus</taxon>
    </lineage>
</organism>
<feature type="compositionally biased region" description="Polar residues" evidence="1">
    <location>
        <begin position="86"/>
        <end position="98"/>
    </location>
</feature>
<dbReference type="EMBL" id="BMYM01000001">
    <property type="protein sequence ID" value="GHD31991.1"/>
    <property type="molecule type" value="Genomic_DNA"/>
</dbReference>
<dbReference type="RefSeq" id="WP_189476879.1">
    <property type="nucleotide sequence ID" value="NZ_BMYM01000001.1"/>
</dbReference>